<evidence type="ECO:0000256" key="5">
    <source>
        <dbReference type="ARBA" id="ARBA00023002"/>
    </source>
</evidence>
<accession>A0A931CWU2</accession>
<dbReference type="Pfam" id="PF01568">
    <property type="entry name" value="Molydop_binding"/>
    <property type="match status" value="1"/>
</dbReference>
<reference evidence="7" key="1">
    <citation type="submission" date="2020-07" db="EMBL/GenBank/DDBJ databases">
        <title>Severe corrosion of carbon steel in oil field produced water can be linked to methanogenic archaea containing a special type of NiFe hydrogenase.</title>
        <authorList>
            <person name="Lahme S."/>
            <person name="Mand J."/>
            <person name="Longwell J."/>
            <person name="Smith R."/>
            <person name="Enning D."/>
        </authorList>
    </citation>
    <scope>NUCLEOTIDE SEQUENCE</scope>
    <source>
        <strain evidence="7">MIC098Bin6</strain>
    </source>
</reference>
<keyword evidence="4" id="KW-0408">Iron</keyword>
<gene>
    <name evidence="7" type="ORF">H0S81_10650</name>
</gene>
<dbReference type="GO" id="GO:0030151">
    <property type="term" value="F:molybdenum ion binding"/>
    <property type="evidence" value="ECO:0007669"/>
    <property type="project" value="TreeGrafter"/>
</dbReference>
<evidence type="ECO:0000256" key="2">
    <source>
        <dbReference type="ARBA" id="ARBA00004196"/>
    </source>
</evidence>
<dbReference type="GO" id="GO:0016491">
    <property type="term" value="F:oxidoreductase activity"/>
    <property type="evidence" value="ECO:0007669"/>
    <property type="project" value="UniProtKB-KW"/>
</dbReference>
<dbReference type="EMBL" id="JACCQK010000698">
    <property type="protein sequence ID" value="MBG0780370.1"/>
    <property type="molecule type" value="Genomic_DNA"/>
</dbReference>
<sequence>NGERVKVASMRGALEATAIVTKRFKPFKIGPATVHQVGIPWHFGWRWPETGTEETANLLTPPAGDPNTRIPETKAFMVNVTKL</sequence>
<evidence type="ECO:0000259" key="6">
    <source>
        <dbReference type="Pfam" id="PF01568"/>
    </source>
</evidence>
<evidence type="ECO:0000256" key="1">
    <source>
        <dbReference type="ARBA" id="ARBA00001966"/>
    </source>
</evidence>
<dbReference type="InterPro" id="IPR006657">
    <property type="entry name" value="MoPterin_dinucl-bd_dom"/>
</dbReference>
<dbReference type="PANTHER" id="PTHR43598:SF1">
    <property type="entry name" value="FORMATE DEHYDROGENASE-O MAJOR SUBUNIT"/>
    <property type="match status" value="1"/>
</dbReference>
<evidence type="ECO:0000256" key="4">
    <source>
        <dbReference type="ARBA" id="ARBA00022485"/>
    </source>
</evidence>
<dbReference type="AlphaFoldDB" id="A0A931CWU2"/>
<feature type="domain" description="Molybdopterin dinucleotide-binding" evidence="6">
    <location>
        <begin position="1"/>
        <end position="76"/>
    </location>
</feature>
<dbReference type="GO" id="GO:0009055">
    <property type="term" value="F:electron transfer activity"/>
    <property type="evidence" value="ECO:0007669"/>
    <property type="project" value="TreeGrafter"/>
</dbReference>
<dbReference type="GO" id="GO:0043546">
    <property type="term" value="F:molybdopterin cofactor binding"/>
    <property type="evidence" value="ECO:0007669"/>
    <property type="project" value="InterPro"/>
</dbReference>
<organism evidence="7 8">
    <name type="scientific">Desulfotignum balticum</name>
    <dbReference type="NCBI Taxonomy" id="115781"/>
    <lineage>
        <taxon>Bacteria</taxon>
        <taxon>Pseudomonadati</taxon>
        <taxon>Thermodesulfobacteriota</taxon>
        <taxon>Desulfobacteria</taxon>
        <taxon>Desulfobacterales</taxon>
        <taxon>Desulfobacteraceae</taxon>
        <taxon>Desulfotignum</taxon>
    </lineage>
</organism>
<feature type="non-terminal residue" evidence="7">
    <location>
        <position position="1"/>
    </location>
</feature>
<keyword evidence="4" id="KW-0411">Iron-sulfur</keyword>
<evidence type="ECO:0000313" key="8">
    <source>
        <dbReference type="Proteomes" id="UP000706172"/>
    </source>
</evidence>
<dbReference type="GO" id="GO:0051539">
    <property type="term" value="F:4 iron, 4 sulfur cluster binding"/>
    <property type="evidence" value="ECO:0007669"/>
    <property type="project" value="UniProtKB-KW"/>
</dbReference>
<protein>
    <recommendedName>
        <fullName evidence="6">Molybdopterin dinucleotide-binding domain-containing protein</fullName>
    </recommendedName>
</protein>
<keyword evidence="5" id="KW-0560">Oxidoreductase</keyword>
<keyword evidence="4" id="KW-0479">Metal-binding</keyword>
<keyword evidence="4" id="KW-0004">4Fe-4S</keyword>
<dbReference type="GO" id="GO:0030313">
    <property type="term" value="C:cell envelope"/>
    <property type="evidence" value="ECO:0007669"/>
    <property type="project" value="UniProtKB-SubCell"/>
</dbReference>
<evidence type="ECO:0000313" key="7">
    <source>
        <dbReference type="EMBL" id="MBG0780370.1"/>
    </source>
</evidence>
<dbReference type="GO" id="GO:0009061">
    <property type="term" value="P:anaerobic respiration"/>
    <property type="evidence" value="ECO:0007669"/>
    <property type="project" value="TreeGrafter"/>
</dbReference>
<dbReference type="PANTHER" id="PTHR43598">
    <property type="entry name" value="TUNGSTEN-CONTAINING FORMYLMETHANOFURAN DEHYDROGENASE 2 SUBUNIT B"/>
    <property type="match status" value="1"/>
</dbReference>
<comment type="similarity">
    <text evidence="3">Belongs to the prokaryotic molybdopterin-containing oxidoreductase family.</text>
</comment>
<dbReference type="SUPFAM" id="SSF50692">
    <property type="entry name" value="ADC-like"/>
    <property type="match status" value="1"/>
</dbReference>
<evidence type="ECO:0000256" key="3">
    <source>
        <dbReference type="ARBA" id="ARBA00010312"/>
    </source>
</evidence>
<dbReference type="Proteomes" id="UP000706172">
    <property type="component" value="Unassembled WGS sequence"/>
</dbReference>
<comment type="subcellular location">
    <subcellularLocation>
        <location evidence="2">Cell envelope</location>
    </subcellularLocation>
</comment>
<dbReference type="Gene3D" id="2.40.40.20">
    <property type="match status" value="1"/>
</dbReference>
<name>A0A931CWU2_9BACT</name>
<comment type="cofactor">
    <cofactor evidence="1">
        <name>[4Fe-4S] cluster</name>
        <dbReference type="ChEBI" id="CHEBI:49883"/>
    </cofactor>
</comment>
<comment type="caution">
    <text evidence="7">The sequence shown here is derived from an EMBL/GenBank/DDBJ whole genome shotgun (WGS) entry which is preliminary data.</text>
</comment>
<proteinExistence type="inferred from homology"/>
<dbReference type="InterPro" id="IPR009010">
    <property type="entry name" value="Asp_de-COase-like_dom_sf"/>
</dbReference>